<evidence type="ECO:0000313" key="2">
    <source>
        <dbReference type="EMBL" id="RZB85869.1"/>
    </source>
</evidence>
<dbReference type="GO" id="GO:0009733">
    <property type="term" value="P:response to auxin"/>
    <property type="evidence" value="ECO:0007669"/>
    <property type="project" value="InterPro"/>
</dbReference>
<proteinExistence type="inferred from homology"/>
<name>A0A445IIT5_GLYSO</name>
<dbReference type="AlphaFoldDB" id="A0A445IIT5"/>
<dbReference type="PANTHER" id="PTHR31374">
    <property type="entry name" value="AUXIN-INDUCED PROTEIN-LIKE-RELATED"/>
    <property type="match status" value="1"/>
</dbReference>
<comment type="caution">
    <text evidence="2">The sequence shown here is derived from an EMBL/GenBank/DDBJ whole genome shotgun (WGS) entry which is preliminary data.</text>
</comment>
<reference evidence="2 3" key="1">
    <citation type="submission" date="2018-09" db="EMBL/GenBank/DDBJ databases">
        <title>A high-quality reference genome of wild soybean provides a powerful tool to mine soybean genomes.</title>
        <authorList>
            <person name="Xie M."/>
            <person name="Chung C.Y.L."/>
            <person name="Li M.-W."/>
            <person name="Wong F.-L."/>
            <person name="Chan T.-F."/>
            <person name="Lam H.-M."/>
        </authorList>
    </citation>
    <scope>NUCLEOTIDE SEQUENCE [LARGE SCALE GENOMIC DNA]</scope>
    <source>
        <strain evidence="3">cv. W05</strain>
        <tissue evidence="2">Hypocotyl of etiolated seedlings</tissue>
    </source>
</reference>
<dbReference type="InterPro" id="IPR003676">
    <property type="entry name" value="SAUR_fam"/>
</dbReference>
<dbReference type="EMBL" id="QZWG01000010">
    <property type="protein sequence ID" value="RZB85869.1"/>
    <property type="molecule type" value="Genomic_DNA"/>
</dbReference>
<organism evidence="2 3">
    <name type="scientific">Glycine soja</name>
    <name type="common">Wild soybean</name>
    <dbReference type="NCBI Taxonomy" id="3848"/>
    <lineage>
        <taxon>Eukaryota</taxon>
        <taxon>Viridiplantae</taxon>
        <taxon>Streptophyta</taxon>
        <taxon>Embryophyta</taxon>
        <taxon>Tracheophyta</taxon>
        <taxon>Spermatophyta</taxon>
        <taxon>Magnoliopsida</taxon>
        <taxon>eudicotyledons</taxon>
        <taxon>Gunneridae</taxon>
        <taxon>Pentapetalae</taxon>
        <taxon>rosids</taxon>
        <taxon>fabids</taxon>
        <taxon>Fabales</taxon>
        <taxon>Fabaceae</taxon>
        <taxon>Papilionoideae</taxon>
        <taxon>50 kb inversion clade</taxon>
        <taxon>NPAAA clade</taxon>
        <taxon>indigoferoid/millettioid clade</taxon>
        <taxon>Phaseoleae</taxon>
        <taxon>Glycine</taxon>
        <taxon>Glycine subgen. Soja</taxon>
    </lineage>
</organism>
<comment type="similarity">
    <text evidence="1">Belongs to the ARG7 family.</text>
</comment>
<evidence type="ECO:0000313" key="3">
    <source>
        <dbReference type="Proteomes" id="UP000289340"/>
    </source>
</evidence>
<sequence length="163" mass="18645">MMLRTFVGKIEMGISQFVHRRPPLRNFNESTTTSVVPDDVREGYFAVLGTKGGESKRFVVSLHYLNDPAFLGLLDQAQEEFGFRKKGALSIPCQPQEFLRVAECREEKQQRISVQLFNPRDSKPSAEQSSRKGAWKRINELKCRAQRDLLAQRVKTAQFKQAA</sequence>
<evidence type="ECO:0000256" key="1">
    <source>
        <dbReference type="ARBA" id="ARBA00006974"/>
    </source>
</evidence>
<protein>
    <submittedName>
        <fullName evidence="2">Auxin-responsive protein SAUR32</fullName>
    </submittedName>
</protein>
<accession>A0A445IIT5</accession>
<keyword evidence="3" id="KW-1185">Reference proteome</keyword>
<gene>
    <name evidence="2" type="ORF">D0Y65_026104</name>
</gene>
<dbReference type="PANTHER" id="PTHR31374:SF188">
    <property type="entry name" value="SAUR-LIKE AUXIN-RESPONSIVE FAMILY PROTEIN"/>
    <property type="match status" value="1"/>
</dbReference>
<dbReference type="Proteomes" id="UP000289340">
    <property type="component" value="Chromosome 10"/>
</dbReference>
<dbReference type="Pfam" id="PF02519">
    <property type="entry name" value="Auxin_inducible"/>
    <property type="match status" value="1"/>
</dbReference>